<dbReference type="SMART" id="SM00530">
    <property type="entry name" value="HTH_XRE"/>
    <property type="match status" value="1"/>
</dbReference>
<organism evidence="3 4">
    <name type="scientific">Pedobacter boryungensis</name>
    <dbReference type="NCBI Taxonomy" id="869962"/>
    <lineage>
        <taxon>Bacteria</taxon>
        <taxon>Pseudomonadati</taxon>
        <taxon>Bacteroidota</taxon>
        <taxon>Sphingobacteriia</taxon>
        <taxon>Sphingobacteriales</taxon>
        <taxon>Sphingobacteriaceae</taxon>
        <taxon>Pedobacter</taxon>
    </lineage>
</organism>
<dbReference type="InterPro" id="IPR010982">
    <property type="entry name" value="Lambda_DNA-bd_dom_sf"/>
</dbReference>
<name>A0ABX2DFW8_9SPHI</name>
<keyword evidence="4" id="KW-1185">Reference proteome</keyword>
<dbReference type="CDD" id="cd00093">
    <property type="entry name" value="HTH_XRE"/>
    <property type="match status" value="1"/>
</dbReference>
<dbReference type="Proteomes" id="UP000762110">
    <property type="component" value="Unassembled WGS sequence"/>
</dbReference>
<proteinExistence type="predicted"/>
<dbReference type="PANTHER" id="PTHR46797">
    <property type="entry name" value="HTH-TYPE TRANSCRIPTIONAL REGULATOR"/>
    <property type="match status" value="1"/>
</dbReference>
<evidence type="ECO:0000313" key="4">
    <source>
        <dbReference type="Proteomes" id="UP000762110"/>
    </source>
</evidence>
<sequence>MSAISEESFYEQIGERIRNFRLNANISQEVFSELLNMTRASVVNIEKGRQRPSIFLLVTIARILKVDYIDLIPVELNIERLEENVEVPEVDFSAVVADSMLNLNERVKNSMQQFLSQINK</sequence>
<keyword evidence="1" id="KW-0238">DNA-binding</keyword>
<dbReference type="SUPFAM" id="SSF47413">
    <property type="entry name" value="lambda repressor-like DNA-binding domains"/>
    <property type="match status" value="1"/>
</dbReference>
<accession>A0ABX2DFW8</accession>
<evidence type="ECO:0000256" key="1">
    <source>
        <dbReference type="ARBA" id="ARBA00023125"/>
    </source>
</evidence>
<protein>
    <submittedName>
        <fullName evidence="3">Helix-turn-helix transcriptional regulator</fullName>
    </submittedName>
</protein>
<dbReference type="Pfam" id="PF01381">
    <property type="entry name" value="HTH_3"/>
    <property type="match status" value="1"/>
</dbReference>
<dbReference type="EMBL" id="JABMKV010000003">
    <property type="protein sequence ID" value="NQX32860.1"/>
    <property type="molecule type" value="Genomic_DNA"/>
</dbReference>
<dbReference type="RefSeq" id="WP_173273346.1">
    <property type="nucleotide sequence ID" value="NZ_JABMKV010000003.1"/>
</dbReference>
<dbReference type="Gene3D" id="1.10.260.40">
    <property type="entry name" value="lambda repressor-like DNA-binding domains"/>
    <property type="match status" value="1"/>
</dbReference>
<reference evidence="3 4" key="1">
    <citation type="submission" date="2020-05" db="EMBL/GenBank/DDBJ databases">
        <title>Description of Pedobacter foliorum sp. nov.</title>
        <authorList>
            <person name="Qi S."/>
            <person name="Carlier A."/>
            <person name="Cnockaert M."/>
            <person name="Vandamme P."/>
        </authorList>
    </citation>
    <scope>NUCLEOTIDE SEQUENCE [LARGE SCALE GENOMIC DNA]</scope>
    <source>
        <strain evidence="3 4">LMG 31300</strain>
    </source>
</reference>
<dbReference type="InterPro" id="IPR050807">
    <property type="entry name" value="TransReg_Diox_bact_type"/>
</dbReference>
<dbReference type="PANTHER" id="PTHR46797:SF1">
    <property type="entry name" value="METHYLPHOSPHONATE SYNTHASE"/>
    <property type="match status" value="1"/>
</dbReference>
<evidence type="ECO:0000313" key="3">
    <source>
        <dbReference type="EMBL" id="NQX32860.1"/>
    </source>
</evidence>
<gene>
    <name evidence="3" type="ORF">HQN85_14050</name>
</gene>
<feature type="domain" description="HTH cro/C1-type" evidence="2">
    <location>
        <begin position="17"/>
        <end position="71"/>
    </location>
</feature>
<comment type="caution">
    <text evidence="3">The sequence shown here is derived from an EMBL/GenBank/DDBJ whole genome shotgun (WGS) entry which is preliminary data.</text>
</comment>
<dbReference type="PROSITE" id="PS50943">
    <property type="entry name" value="HTH_CROC1"/>
    <property type="match status" value="1"/>
</dbReference>
<dbReference type="InterPro" id="IPR001387">
    <property type="entry name" value="Cro/C1-type_HTH"/>
</dbReference>
<evidence type="ECO:0000259" key="2">
    <source>
        <dbReference type="PROSITE" id="PS50943"/>
    </source>
</evidence>